<dbReference type="KEGG" id="capn:CBG49_06675"/>
<dbReference type="Proteomes" id="UP000197007">
    <property type="component" value="Chromosome"/>
</dbReference>
<protein>
    <submittedName>
        <fullName evidence="1">Uncharacterized protein</fullName>
    </submittedName>
</protein>
<keyword evidence="2" id="KW-1185">Reference proteome</keyword>
<name>A0A1Z4BNA7_9FLAO</name>
<reference evidence="2" key="1">
    <citation type="submission" date="2017-06" db="EMBL/GenBank/DDBJ databases">
        <title>Complete genome sequence of Capnocytophaga sp. KCOM 1579 (=ChDC OS43) isolated from a human refractory periapical abscess lesion.</title>
        <authorList>
            <person name="Kook J.-K."/>
            <person name="Park S.-N."/>
            <person name="Lim Y.K."/>
            <person name="Roh H."/>
        </authorList>
    </citation>
    <scope>NUCLEOTIDE SEQUENCE [LARGE SCALE GENOMIC DNA]</scope>
    <source>
        <strain evidence="2">ChDC OS43</strain>
    </source>
</reference>
<dbReference type="RefSeq" id="WP_088593881.1">
    <property type="nucleotide sequence ID" value="NZ_CP022022.1"/>
</dbReference>
<gene>
    <name evidence="1" type="ORF">CBG49_06675</name>
</gene>
<evidence type="ECO:0000313" key="1">
    <source>
        <dbReference type="EMBL" id="ASF42784.1"/>
    </source>
</evidence>
<dbReference type="EMBL" id="CP022022">
    <property type="protein sequence ID" value="ASF42784.1"/>
    <property type="molecule type" value="Genomic_DNA"/>
</dbReference>
<accession>A0A1Z4BNA7</accession>
<sequence length="80" mass="9719">MTKICYLCHILNFFKLAYYAEIIGQTVDKEYQYFVRIGLENGGFDYEKEFKKHNYYNISDFKQVWEDTRYGGTWYPGMPE</sequence>
<evidence type="ECO:0000313" key="2">
    <source>
        <dbReference type="Proteomes" id="UP000197007"/>
    </source>
</evidence>
<organism evidence="1 2">
    <name type="scientific">Capnocytophaga endodontalis</name>
    <dbReference type="NCBI Taxonomy" id="2708117"/>
    <lineage>
        <taxon>Bacteria</taxon>
        <taxon>Pseudomonadati</taxon>
        <taxon>Bacteroidota</taxon>
        <taxon>Flavobacteriia</taxon>
        <taxon>Flavobacteriales</taxon>
        <taxon>Flavobacteriaceae</taxon>
        <taxon>Capnocytophaga</taxon>
    </lineage>
</organism>
<dbReference type="AlphaFoldDB" id="A0A1Z4BNA7"/>
<proteinExistence type="predicted"/>